<name>A0A060T742_BLAAD</name>
<dbReference type="SUPFAM" id="SSF51905">
    <property type="entry name" value="FAD/NAD(P)-binding domain"/>
    <property type="match status" value="1"/>
</dbReference>
<dbReference type="GO" id="GO:0004729">
    <property type="term" value="F:oxygen-dependent protoporphyrinogen oxidase activity"/>
    <property type="evidence" value="ECO:0007669"/>
    <property type="project" value="UniProtKB-EC"/>
</dbReference>
<comment type="catalytic activity">
    <reaction evidence="11">
        <text>protoporphyrinogen IX + 3 O2 = protoporphyrin IX + 3 H2O2</text>
        <dbReference type="Rhea" id="RHEA:25576"/>
        <dbReference type="ChEBI" id="CHEBI:15379"/>
        <dbReference type="ChEBI" id="CHEBI:16240"/>
        <dbReference type="ChEBI" id="CHEBI:57306"/>
        <dbReference type="ChEBI" id="CHEBI:57307"/>
        <dbReference type="EC" id="1.3.3.4"/>
    </reaction>
</comment>
<dbReference type="EC" id="1.3.3.4" evidence="5"/>
<keyword evidence="7" id="KW-0274">FAD</keyword>
<organism evidence="13">
    <name type="scientific">Blastobotrys adeninivorans</name>
    <name type="common">Yeast</name>
    <name type="synonym">Arxula adeninivorans</name>
    <dbReference type="NCBI Taxonomy" id="409370"/>
    <lineage>
        <taxon>Eukaryota</taxon>
        <taxon>Fungi</taxon>
        <taxon>Dikarya</taxon>
        <taxon>Ascomycota</taxon>
        <taxon>Saccharomycotina</taxon>
        <taxon>Dipodascomycetes</taxon>
        <taxon>Dipodascales</taxon>
        <taxon>Trichomonascaceae</taxon>
        <taxon>Blastobotrys</taxon>
    </lineage>
</organism>
<dbReference type="NCBIfam" id="TIGR00562">
    <property type="entry name" value="proto_IX_ox"/>
    <property type="match status" value="1"/>
</dbReference>
<evidence type="ECO:0000256" key="10">
    <source>
        <dbReference type="ARBA" id="ARBA00023244"/>
    </source>
</evidence>
<protein>
    <recommendedName>
        <fullName evidence="5">protoporphyrinogen oxidase</fullName>
        <ecNumber evidence="5">1.3.3.4</ecNumber>
    </recommendedName>
</protein>
<dbReference type="InterPro" id="IPR002937">
    <property type="entry name" value="Amino_oxidase"/>
</dbReference>
<feature type="domain" description="Amine oxidase" evidence="12">
    <location>
        <begin position="186"/>
        <end position="550"/>
    </location>
</feature>
<dbReference type="PANTHER" id="PTHR42923:SF3">
    <property type="entry name" value="PROTOPORPHYRINOGEN OXIDASE"/>
    <property type="match status" value="1"/>
</dbReference>
<dbReference type="InterPro" id="IPR004572">
    <property type="entry name" value="Protoporphyrinogen_oxidase"/>
</dbReference>
<gene>
    <name evidence="13" type="ORF">GNLVRS02_ARAD1C25718g</name>
</gene>
<keyword evidence="10" id="KW-0627">Porphyrin biosynthesis</keyword>
<dbReference type="EMBL" id="HG937693">
    <property type="protein sequence ID" value="CDP35016.1"/>
    <property type="molecule type" value="Genomic_DNA"/>
</dbReference>
<dbReference type="InterPro" id="IPR050464">
    <property type="entry name" value="Zeta_carotene_desat/Oxidored"/>
</dbReference>
<proteinExistence type="inferred from homology"/>
<dbReference type="PhylomeDB" id="A0A060T742"/>
<sequence length="759" mass="84624">MLRVGRLGHSSLRLSRLEASALNVQRRRQSSKPSNQDQLTDEIEEGVKRLIKGRTVPEEYSDHPNWRAVIDNLRQPNRDSLLPLKRDVGLDPPVYPKLDSLKQSGSGDISERSALREVIDTLKIVGKVVFGSGVLTKRATVEPIDILSRAQAVDSWDTFSPELEATLTRLQDLEEGEELTILGGGISGLSLAWFVASCRPDIKVRILEASDRVGGYMNTEQYSPKDGQSTFFEWGPRTLLPSHVGTQIAVQLAQKLGIYDSSIRVVYKSDPVNTRGLIFDDKVMQLPKNFVEAVKLYFGPFFSGMRLAPIKDLFFARPRKIKVDDETVESYVSRRFNNTMANRLFSAIFRGIYGGDISELSARSITRMNKLYMLERTKKTSIIGAMMTGVYSNVDAYSKKALPLLSRSVIGCDSTFEDAFAKYSLITFKNGIDELPRALARSLEKDFDNVKVQLSSPVSAIKSSNEGCTIELTGGQTVKSSVVVSTLPAKDISPCLSESTEAQRLTEEVKFVDMGLVNFYFPKKNVAPEWFGFLAPKTETGTGDVLGVVFDSATRNAAVDPEPLEKEQEQAPMPFVPKAPEANKKPLKERFTAENMRNFLVDQLDDGTAPRNKAARAAPGEKSEGTTLTVMMGGSLWDGRPIPSAEDAIKNAEAVLKKYLDVEFSSEDYIAKAQFHRQCIPQYRVGHNEMIENIHENVSKAYHNRLFLSGTSFGKGVGIGDCLVDSLTIATRFSPQRRMLYPQFYINHYMDRTYPNKYA</sequence>
<evidence type="ECO:0000256" key="2">
    <source>
        <dbReference type="ARBA" id="ARBA00002600"/>
    </source>
</evidence>
<evidence type="ECO:0000256" key="8">
    <source>
        <dbReference type="ARBA" id="ARBA00023002"/>
    </source>
</evidence>
<dbReference type="InterPro" id="IPR036188">
    <property type="entry name" value="FAD/NAD-bd_sf"/>
</dbReference>
<evidence type="ECO:0000256" key="7">
    <source>
        <dbReference type="ARBA" id="ARBA00022827"/>
    </source>
</evidence>
<keyword evidence="8" id="KW-0560">Oxidoreductase</keyword>
<evidence type="ECO:0000256" key="3">
    <source>
        <dbReference type="ARBA" id="ARBA00005073"/>
    </source>
</evidence>
<comment type="cofactor">
    <cofactor evidence="1">
        <name>FAD</name>
        <dbReference type="ChEBI" id="CHEBI:57692"/>
    </cofactor>
</comment>
<keyword evidence="9" id="KW-0350">Heme biosynthesis</keyword>
<evidence type="ECO:0000313" key="13">
    <source>
        <dbReference type="EMBL" id="CDP35016.1"/>
    </source>
</evidence>
<dbReference type="GO" id="GO:0005743">
    <property type="term" value="C:mitochondrial inner membrane"/>
    <property type="evidence" value="ECO:0007669"/>
    <property type="project" value="TreeGrafter"/>
</dbReference>
<evidence type="ECO:0000256" key="6">
    <source>
        <dbReference type="ARBA" id="ARBA00022630"/>
    </source>
</evidence>
<dbReference type="AlphaFoldDB" id="A0A060T742"/>
<evidence type="ECO:0000256" key="1">
    <source>
        <dbReference type="ARBA" id="ARBA00001974"/>
    </source>
</evidence>
<dbReference type="Pfam" id="PF01593">
    <property type="entry name" value="Amino_oxidase"/>
    <property type="match status" value="1"/>
</dbReference>
<evidence type="ECO:0000256" key="11">
    <source>
        <dbReference type="ARBA" id="ARBA00047554"/>
    </source>
</evidence>
<comment type="function">
    <text evidence="2">Catalyzes the 6-electron oxidation of protoporphyrinogen-IX to form protoporphyrin-IX.</text>
</comment>
<comment type="pathway">
    <text evidence="3">Porphyrin-containing compound metabolism; protoporphyrin-IX biosynthesis; protoporphyrin-IX from protoporphyrinogen-IX: step 1/1.</text>
</comment>
<evidence type="ECO:0000256" key="4">
    <source>
        <dbReference type="ARBA" id="ARBA00010551"/>
    </source>
</evidence>
<evidence type="ECO:0000259" key="12">
    <source>
        <dbReference type="Pfam" id="PF01593"/>
    </source>
</evidence>
<evidence type="ECO:0000256" key="5">
    <source>
        <dbReference type="ARBA" id="ARBA00012867"/>
    </source>
</evidence>
<dbReference type="PANTHER" id="PTHR42923">
    <property type="entry name" value="PROTOPORPHYRINOGEN OXIDASE"/>
    <property type="match status" value="1"/>
</dbReference>
<reference evidence="13" key="2">
    <citation type="submission" date="2014-06" db="EMBL/GenBank/DDBJ databases">
        <title>The complete genome of Blastobotrys (Arxula) adeninivorans LS3 - a yeast of biotechnological interest.</title>
        <authorList>
            <person name="Kunze G."/>
            <person name="Gaillardin C."/>
            <person name="Czernicka M."/>
            <person name="Durrens P."/>
            <person name="Martin T."/>
            <person name="Boer E."/>
            <person name="Gabaldon T."/>
            <person name="Cruz J."/>
            <person name="Talla E."/>
            <person name="Marck C."/>
            <person name="Goffeau A."/>
            <person name="Barbe V."/>
            <person name="Baret P."/>
            <person name="Baronian K."/>
            <person name="Beier S."/>
            <person name="Bleykasten C."/>
            <person name="Bode R."/>
            <person name="Casaregola S."/>
            <person name="Despons L."/>
            <person name="Fairhead C."/>
            <person name="Giersberg M."/>
            <person name="Gierski P."/>
            <person name="Hahnel U."/>
            <person name="Hartmann A."/>
            <person name="Jankowska D."/>
            <person name="Jubin C."/>
            <person name="Jung P."/>
            <person name="Lafontaine I."/>
            <person name="Leh-Louis V."/>
            <person name="Lemaire M."/>
            <person name="Marcet-Houben M."/>
            <person name="Mascher M."/>
            <person name="Morel G."/>
            <person name="Richard G.-F."/>
            <person name="Riechen J."/>
            <person name="Sacerdot C."/>
            <person name="Sarkar A."/>
            <person name="Savel G."/>
            <person name="Schacherer J."/>
            <person name="Sherman D."/>
            <person name="Straub M.-L."/>
            <person name="Stein N."/>
            <person name="Thierry A."/>
            <person name="Trautwein-Schult A."/>
            <person name="Westhof E."/>
            <person name="Worch S."/>
            <person name="Dujon B."/>
            <person name="Souciet J.-L."/>
            <person name="Wincker P."/>
            <person name="Scholz U."/>
            <person name="Neuveglise N."/>
        </authorList>
    </citation>
    <scope>NUCLEOTIDE SEQUENCE</scope>
    <source>
        <strain evidence="13">LS3</strain>
    </source>
</reference>
<comment type="similarity">
    <text evidence="4">Belongs to the protoporphyrinogen/coproporphyrinogen oxidase family. Protoporphyrinogen oxidase subfamily.</text>
</comment>
<reference evidence="13" key="1">
    <citation type="submission" date="2014-02" db="EMBL/GenBank/DDBJ databases">
        <authorList>
            <person name="Genoscope - CEA"/>
        </authorList>
    </citation>
    <scope>NUCLEOTIDE SEQUENCE</scope>
    <source>
        <strain evidence="13">LS3</strain>
    </source>
</reference>
<evidence type="ECO:0000256" key="9">
    <source>
        <dbReference type="ARBA" id="ARBA00023133"/>
    </source>
</evidence>
<dbReference type="UniPathway" id="UPA00251">
    <property type="reaction ID" value="UER00324"/>
</dbReference>
<dbReference type="GO" id="GO:0006782">
    <property type="term" value="P:protoporphyrinogen IX biosynthetic process"/>
    <property type="evidence" value="ECO:0007669"/>
    <property type="project" value="UniProtKB-UniPathway"/>
</dbReference>
<accession>A0A060T742</accession>
<dbReference type="Gene3D" id="3.50.50.60">
    <property type="entry name" value="FAD/NAD(P)-binding domain"/>
    <property type="match status" value="2"/>
</dbReference>
<keyword evidence="6" id="KW-0285">Flavoprotein</keyword>